<feature type="compositionally biased region" description="Basic and acidic residues" evidence="1">
    <location>
        <begin position="240"/>
        <end position="274"/>
    </location>
</feature>
<gene>
    <name evidence="4" type="ORF">BFS16_08060</name>
</gene>
<organism evidence="4 5">
    <name type="scientific">Hoylesella timonensis</name>
    <dbReference type="NCBI Taxonomy" id="386414"/>
    <lineage>
        <taxon>Bacteria</taxon>
        <taxon>Pseudomonadati</taxon>
        <taxon>Bacteroidota</taxon>
        <taxon>Bacteroidia</taxon>
        <taxon>Bacteroidales</taxon>
        <taxon>Prevotellaceae</taxon>
        <taxon>Hoylesella</taxon>
    </lineage>
</organism>
<dbReference type="EMBL" id="NBAX01000006">
    <property type="protein sequence ID" value="PNP94118.1"/>
    <property type="molecule type" value="Genomic_DNA"/>
</dbReference>
<dbReference type="Proteomes" id="UP000236634">
    <property type="component" value="Unassembled WGS sequence"/>
</dbReference>
<dbReference type="RefSeq" id="WP_103003538.1">
    <property type="nucleotide sequence ID" value="NZ_NBAX01000006.1"/>
</dbReference>
<protein>
    <submittedName>
        <fullName evidence="4">Uncharacterized protein</fullName>
    </submittedName>
</protein>
<feature type="compositionally biased region" description="Polar residues" evidence="1">
    <location>
        <begin position="275"/>
        <end position="294"/>
    </location>
</feature>
<reference evidence="4 5" key="1">
    <citation type="submission" date="2017-03" db="EMBL/GenBank/DDBJ databases">
        <authorList>
            <person name="Afonso C.L."/>
            <person name="Miller P.J."/>
            <person name="Scott M.A."/>
            <person name="Spackman E."/>
            <person name="Goraichik I."/>
            <person name="Dimitrov K.M."/>
            <person name="Suarez D.L."/>
            <person name="Swayne D.E."/>
        </authorList>
    </citation>
    <scope>NUCLEOTIDE SEQUENCE [LARGE SCALE GENOMIC DNA]</scope>
    <source>
        <strain evidence="4 5">DNF00076</strain>
    </source>
</reference>
<proteinExistence type="predicted"/>
<name>A0A2K0XI31_9BACT</name>
<dbReference type="Pfam" id="PF25200">
    <property type="entry name" value="DUF7833"/>
    <property type="match status" value="1"/>
</dbReference>
<evidence type="ECO:0000256" key="1">
    <source>
        <dbReference type="SAM" id="MobiDB-lite"/>
    </source>
</evidence>
<dbReference type="AlphaFoldDB" id="A0A2K0XI31"/>
<comment type="caution">
    <text evidence="4">The sequence shown here is derived from an EMBL/GenBank/DDBJ whole genome shotgun (WGS) entry which is preliminary data.</text>
</comment>
<evidence type="ECO:0000313" key="4">
    <source>
        <dbReference type="EMBL" id="PNP94118.1"/>
    </source>
</evidence>
<evidence type="ECO:0000313" key="5">
    <source>
        <dbReference type="Proteomes" id="UP000236634"/>
    </source>
</evidence>
<dbReference type="InterPro" id="IPR024633">
    <property type="entry name" value="DnaA_N_dom"/>
</dbReference>
<evidence type="ECO:0000259" key="3">
    <source>
        <dbReference type="Pfam" id="PF25200"/>
    </source>
</evidence>
<feature type="domain" description="DUF7833" evidence="3">
    <location>
        <begin position="351"/>
        <end position="410"/>
    </location>
</feature>
<dbReference type="InterPro" id="IPR057155">
    <property type="entry name" value="DUF7833"/>
</dbReference>
<sequence length="511" mass="58823">MGDYKWIGLIRKFYNCSFYNDSNAVQMFLHIFLNAQREDKPYFDQITMRGQFRTSIKDIMQFLEISRKSARRSLDKLKAAGVIHVASLRRNGVIITVRDFSKFLALENIRGGWVKLYYDLDYQDFFVNAQVLHVYLHILLHTYSENENYEDPFWFDLKKISTSTGISAVNIKDCLLKLRKLGILNVGYNNQKRLSSVRLIEFSDYIKDTYPVASVGSSVGCAASVEDTAGFDKSFSDVAPMKDSEEGDTKTEQKGLKEGPKDMQKPTSQNRHEVSTNTFVNNANTVSYDTNGQKEGQKKEQRSPNVEAAKTSPNVQQGSYAREHIPKENRDKRIESIHYNNYSPSQNFSSIEELVFDDEWVCSMQQLYGFADKGTLYNALTLFLANLKCRKEEVPGDLNNFLDYFCNWYKRNEKRLQSKLKAQIPPKDYAKVLWGKCMSAFAKIVGERAFVSVFQQLSFDSFDNAAKRLTLCVPNSRIYHTLEENYIDTLCIVLHKFFGVGLSLQYRIVNS</sequence>
<accession>A0A2K0XI31</accession>
<dbReference type="Pfam" id="PF11638">
    <property type="entry name" value="DnaA_N"/>
    <property type="match status" value="1"/>
</dbReference>
<dbReference type="InterPro" id="IPR038454">
    <property type="entry name" value="DnaA_N_sf"/>
</dbReference>
<feature type="region of interest" description="Disordered" evidence="1">
    <location>
        <begin position="235"/>
        <end position="327"/>
    </location>
</feature>
<feature type="domain" description="DnaA N-terminal" evidence="2">
    <location>
        <begin position="433"/>
        <end position="490"/>
    </location>
</feature>
<dbReference type="Gene3D" id="3.30.300.180">
    <property type="match status" value="1"/>
</dbReference>
<evidence type="ECO:0000259" key="2">
    <source>
        <dbReference type="Pfam" id="PF11638"/>
    </source>
</evidence>